<proteinExistence type="predicted"/>
<gene>
    <name evidence="1" type="ORF">SPHA_488</name>
</gene>
<comment type="caution">
    <text evidence="1">The sequence shown here is derived from an EMBL/GenBank/DDBJ whole genome shotgun (WGS) entry which is preliminary data.</text>
</comment>
<dbReference type="EMBL" id="CAHIKZ030000008">
    <property type="protein sequence ID" value="CAE1140071.1"/>
    <property type="molecule type" value="Genomic_DNA"/>
</dbReference>
<organism evidence="1 2">
    <name type="scientific">Acanthosepion pharaonis</name>
    <name type="common">Pharaoh cuttlefish</name>
    <name type="synonym">Sepia pharaonis</name>
    <dbReference type="NCBI Taxonomy" id="158019"/>
    <lineage>
        <taxon>Eukaryota</taxon>
        <taxon>Metazoa</taxon>
        <taxon>Spiralia</taxon>
        <taxon>Lophotrochozoa</taxon>
        <taxon>Mollusca</taxon>
        <taxon>Cephalopoda</taxon>
        <taxon>Coleoidea</taxon>
        <taxon>Decapodiformes</taxon>
        <taxon>Sepiida</taxon>
        <taxon>Sepiina</taxon>
        <taxon>Sepiidae</taxon>
        <taxon>Acanthosepion</taxon>
    </lineage>
</organism>
<keyword evidence="2" id="KW-1185">Reference proteome</keyword>
<dbReference type="Proteomes" id="UP000597762">
    <property type="component" value="Unassembled WGS sequence"/>
</dbReference>
<protein>
    <submittedName>
        <fullName evidence="1">Uncharacterized protein</fullName>
    </submittedName>
</protein>
<reference evidence="1" key="1">
    <citation type="submission" date="2021-01" db="EMBL/GenBank/DDBJ databases">
        <authorList>
            <person name="Li R."/>
            <person name="Bekaert M."/>
        </authorList>
    </citation>
    <scope>NUCLEOTIDE SEQUENCE</scope>
    <source>
        <strain evidence="1">Farmed</strain>
    </source>
</reference>
<evidence type="ECO:0000313" key="1">
    <source>
        <dbReference type="EMBL" id="CAE1140071.1"/>
    </source>
</evidence>
<name>A0A812ALF8_ACAPH</name>
<evidence type="ECO:0000313" key="2">
    <source>
        <dbReference type="Proteomes" id="UP000597762"/>
    </source>
</evidence>
<dbReference type="AlphaFoldDB" id="A0A812ALF8"/>
<sequence>MSSPIIFFRPAILFRYPLPPRLLSSSASPANPPSVFRLLSSSSDNPSPRLSSSASPAILFHLNPFRLACYPLLPHLLPLLPPPDNPIIFFRLTSPLPYITASSLTCYPSSASPAILSSPPRLLSSSASPDLLPPRLLSSSASPAILFRLLPPRLLSSSASPAYPIPPALACLSSSRLACNPPSASPAILRLTCYPLRASPDPLPSPDNLFRLTCFLSCLIHFFRPPKPARLFRLTC</sequence>
<accession>A0A812ALF8</accession>